<keyword evidence="3" id="KW-1185">Reference proteome</keyword>
<dbReference type="InterPro" id="IPR005532">
    <property type="entry name" value="SUMF_dom"/>
</dbReference>
<evidence type="ECO:0000259" key="1">
    <source>
        <dbReference type="Pfam" id="PF03781"/>
    </source>
</evidence>
<protein>
    <submittedName>
        <fullName evidence="2">Nitrate reductase</fullName>
    </submittedName>
</protein>
<feature type="domain" description="Sulfatase-modifying factor enzyme-like" evidence="1">
    <location>
        <begin position="49"/>
        <end position="286"/>
    </location>
</feature>
<name>A0A2A6JEN1_9HYPH</name>
<sequence length="317" mass="34455">MARIAAIEPVSGISIAIPLALLVALSVAVAVQSGLLVTAGPDRTVAAPQTVVIAPHGFAYRDATEYFRNGLAVDAPKLDREVTTTLEIMKYQTTLRDYNRCVADARCEPAEQRYETPSQEKIPATGVSYDDAVRYAAWLSERTGAEWRLPSDFELAYAAADRFPDDALGIDPNDKNPANRWLADYEREARRAAAIDPRPQPQGSFGISQTGLVDFAGNVWEWTSTCNKRVDLDRNDPAAEPDPRNCGIMIAAGKHRAPMSSFVRNPKGGGCSVGSPPDNLGFRLIRRPGFLESVKDFAQRAMAEMFGPATNARGRAG</sequence>
<dbReference type="GO" id="GO:0120147">
    <property type="term" value="F:formylglycine-generating oxidase activity"/>
    <property type="evidence" value="ECO:0007669"/>
    <property type="project" value="TreeGrafter"/>
</dbReference>
<gene>
    <name evidence="2" type="ORF">CO666_11190</name>
</gene>
<dbReference type="AlphaFoldDB" id="A0A2A6JEN1"/>
<dbReference type="RefSeq" id="WP_097612129.1">
    <property type="nucleotide sequence ID" value="NZ_NWSV01000005.1"/>
</dbReference>
<dbReference type="PANTHER" id="PTHR23150:SF19">
    <property type="entry name" value="FORMYLGLYCINE-GENERATING ENZYME"/>
    <property type="match status" value="1"/>
</dbReference>
<dbReference type="Gene3D" id="3.90.1580.10">
    <property type="entry name" value="paralog of FGE (formylglycine-generating enzyme)"/>
    <property type="match status" value="1"/>
</dbReference>
<reference evidence="2 3" key="1">
    <citation type="submission" date="2017-09" db="EMBL/GenBank/DDBJ databases">
        <title>Comparative genomics of rhizobia isolated from Phaseolus vulgaris in China.</title>
        <authorList>
            <person name="Tong W."/>
        </authorList>
    </citation>
    <scope>NUCLEOTIDE SEQUENCE [LARGE SCALE GENOMIC DNA]</scope>
    <source>
        <strain evidence="2 3">C5</strain>
    </source>
</reference>
<dbReference type="EMBL" id="NWSV01000005">
    <property type="protein sequence ID" value="PDT04416.1"/>
    <property type="molecule type" value="Genomic_DNA"/>
</dbReference>
<organism evidence="2 3">
    <name type="scientific">Rhizobium chutanense</name>
    <dbReference type="NCBI Taxonomy" id="2035448"/>
    <lineage>
        <taxon>Bacteria</taxon>
        <taxon>Pseudomonadati</taxon>
        <taxon>Pseudomonadota</taxon>
        <taxon>Alphaproteobacteria</taxon>
        <taxon>Hyphomicrobiales</taxon>
        <taxon>Rhizobiaceae</taxon>
        <taxon>Rhizobium/Agrobacterium group</taxon>
        <taxon>Rhizobium</taxon>
    </lineage>
</organism>
<dbReference type="InterPro" id="IPR042095">
    <property type="entry name" value="SUMF_sf"/>
</dbReference>
<dbReference type="SUPFAM" id="SSF56436">
    <property type="entry name" value="C-type lectin-like"/>
    <property type="match status" value="1"/>
</dbReference>
<dbReference type="InterPro" id="IPR051043">
    <property type="entry name" value="Sulfatase_Mod_Factor_Kinase"/>
</dbReference>
<dbReference type="PANTHER" id="PTHR23150">
    <property type="entry name" value="SULFATASE MODIFYING FACTOR 1, 2"/>
    <property type="match status" value="1"/>
</dbReference>
<proteinExistence type="predicted"/>
<dbReference type="Pfam" id="PF03781">
    <property type="entry name" value="FGE-sulfatase"/>
    <property type="match status" value="1"/>
</dbReference>
<comment type="caution">
    <text evidence="2">The sequence shown here is derived from an EMBL/GenBank/DDBJ whole genome shotgun (WGS) entry which is preliminary data.</text>
</comment>
<evidence type="ECO:0000313" key="2">
    <source>
        <dbReference type="EMBL" id="PDT04416.1"/>
    </source>
</evidence>
<accession>A0A2A6JEN1</accession>
<evidence type="ECO:0000313" key="3">
    <source>
        <dbReference type="Proteomes" id="UP000220768"/>
    </source>
</evidence>
<dbReference type="Proteomes" id="UP000220768">
    <property type="component" value="Unassembled WGS sequence"/>
</dbReference>
<dbReference type="InterPro" id="IPR016187">
    <property type="entry name" value="CTDL_fold"/>
</dbReference>